<reference evidence="1" key="1">
    <citation type="journal article" date="2019" name="Sci. Rep.">
        <title>Draft genome of Tanacetum cinerariifolium, the natural source of mosquito coil.</title>
        <authorList>
            <person name="Yamashiro T."/>
            <person name="Shiraishi A."/>
            <person name="Satake H."/>
            <person name="Nakayama K."/>
        </authorList>
    </citation>
    <scope>NUCLEOTIDE SEQUENCE</scope>
</reference>
<name>A0A6L2J876_TANCI</name>
<sequence length="135" mass="14279">MTTGLGVSVSTAIGFLEGCDPLALVDGFTPVENNIGLLETRFDEEAILVFVFPQDVTGSVNLTLLALFIGVTATNLPLEPLMLGQVLMIDCLGIAETDKVNHIVEIAIVKLVVEIKSFGVSDNELDKETGSSDGL</sequence>
<protein>
    <submittedName>
        <fullName evidence="1">Uncharacterized protein</fullName>
    </submittedName>
</protein>
<proteinExistence type="predicted"/>
<accession>A0A6L2J876</accession>
<comment type="caution">
    <text evidence="1">The sequence shown here is derived from an EMBL/GenBank/DDBJ whole genome shotgun (WGS) entry which is preliminary data.</text>
</comment>
<gene>
    <name evidence="1" type="ORF">Tci_005196</name>
</gene>
<dbReference type="AlphaFoldDB" id="A0A6L2J876"/>
<evidence type="ECO:0000313" key="1">
    <source>
        <dbReference type="EMBL" id="GEU33218.1"/>
    </source>
</evidence>
<dbReference type="EMBL" id="BKCJ010000439">
    <property type="protein sequence ID" value="GEU33218.1"/>
    <property type="molecule type" value="Genomic_DNA"/>
</dbReference>
<organism evidence="1">
    <name type="scientific">Tanacetum cinerariifolium</name>
    <name type="common">Dalmatian daisy</name>
    <name type="synonym">Chrysanthemum cinerariifolium</name>
    <dbReference type="NCBI Taxonomy" id="118510"/>
    <lineage>
        <taxon>Eukaryota</taxon>
        <taxon>Viridiplantae</taxon>
        <taxon>Streptophyta</taxon>
        <taxon>Embryophyta</taxon>
        <taxon>Tracheophyta</taxon>
        <taxon>Spermatophyta</taxon>
        <taxon>Magnoliopsida</taxon>
        <taxon>eudicotyledons</taxon>
        <taxon>Gunneridae</taxon>
        <taxon>Pentapetalae</taxon>
        <taxon>asterids</taxon>
        <taxon>campanulids</taxon>
        <taxon>Asterales</taxon>
        <taxon>Asteraceae</taxon>
        <taxon>Asteroideae</taxon>
        <taxon>Anthemideae</taxon>
        <taxon>Anthemidinae</taxon>
        <taxon>Tanacetum</taxon>
    </lineage>
</organism>